<evidence type="ECO:0000313" key="2">
    <source>
        <dbReference type="Proteomes" id="UP001589858"/>
    </source>
</evidence>
<protein>
    <submittedName>
        <fullName evidence="1">Uncharacterized protein</fullName>
    </submittedName>
</protein>
<dbReference type="RefSeq" id="WP_142638337.1">
    <property type="nucleotide sequence ID" value="NZ_JAPCWC010000022.1"/>
</dbReference>
<dbReference type="EMBL" id="JBHLTM010000038">
    <property type="protein sequence ID" value="MFC0685071.1"/>
    <property type="molecule type" value="Genomic_DNA"/>
</dbReference>
<accession>A0ABV6S763</accession>
<evidence type="ECO:0000313" key="1">
    <source>
        <dbReference type="EMBL" id="MFC0685071.1"/>
    </source>
</evidence>
<organism evidence="1 2">
    <name type="scientific">Novosphingobium clariflavum</name>
    <dbReference type="NCBI Taxonomy" id="2029884"/>
    <lineage>
        <taxon>Bacteria</taxon>
        <taxon>Pseudomonadati</taxon>
        <taxon>Pseudomonadota</taxon>
        <taxon>Alphaproteobacteria</taxon>
        <taxon>Sphingomonadales</taxon>
        <taxon>Sphingomonadaceae</taxon>
        <taxon>Novosphingobium</taxon>
    </lineage>
</organism>
<sequence>MRLPIRNYLATPLTIFIEPICDQYEVPPGGEAAVILDDGHPHSIDVHPDNWVSIWNEGDSLAQVEIFDRHQFGTPSRPIS</sequence>
<dbReference type="Proteomes" id="UP001589858">
    <property type="component" value="Unassembled WGS sequence"/>
</dbReference>
<comment type="caution">
    <text evidence="1">The sequence shown here is derived from an EMBL/GenBank/DDBJ whole genome shotgun (WGS) entry which is preliminary data.</text>
</comment>
<reference evidence="1 2" key="1">
    <citation type="submission" date="2024-09" db="EMBL/GenBank/DDBJ databases">
        <authorList>
            <person name="Sun Q."/>
            <person name="Mori K."/>
        </authorList>
    </citation>
    <scope>NUCLEOTIDE SEQUENCE [LARGE SCALE GENOMIC DNA]</scope>
    <source>
        <strain evidence="1 2">CICC 11035S</strain>
    </source>
</reference>
<proteinExistence type="predicted"/>
<gene>
    <name evidence="1" type="ORF">ACFFF8_10725</name>
</gene>
<keyword evidence="2" id="KW-1185">Reference proteome</keyword>
<name>A0ABV6S763_9SPHN</name>